<proteinExistence type="predicted"/>
<evidence type="ECO:0000256" key="3">
    <source>
        <dbReference type="ARBA" id="ARBA00023163"/>
    </source>
</evidence>
<accession>A0A1H2IGU8</accession>
<name>A0A1H2IGU8_9BACT</name>
<keyword evidence="2" id="KW-0238">DNA-binding</keyword>
<dbReference type="InterPro" id="IPR029016">
    <property type="entry name" value="GAF-like_dom_sf"/>
</dbReference>
<evidence type="ECO:0000313" key="7">
    <source>
        <dbReference type="Proteomes" id="UP000199608"/>
    </source>
</evidence>
<dbReference type="InterPro" id="IPR036390">
    <property type="entry name" value="WH_DNA-bd_sf"/>
</dbReference>
<dbReference type="PANTHER" id="PTHR30136:SF35">
    <property type="entry name" value="HTH-TYPE TRANSCRIPTIONAL REGULATOR RV1719"/>
    <property type="match status" value="1"/>
</dbReference>
<evidence type="ECO:0000259" key="5">
    <source>
        <dbReference type="PROSITE" id="PS51078"/>
    </source>
</evidence>
<dbReference type="GO" id="GO:0003677">
    <property type="term" value="F:DNA binding"/>
    <property type="evidence" value="ECO:0007669"/>
    <property type="project" value="UniProtKB-KW"/>
</dbReference>
<keyword evidence="1" id="KW-0805">Transcription regulation</keyword>
<dbReference type="EMBL" id="FNLL01000008">
    <property type="protein sequence ID" value="SDU43294.1"/>
    <property type="molecule type" value="Genomic_DNA"/>
</dbReference>
<dbReference type="GO" id="GO:0045892">
    <property type="term" value="P:negative regulation of DNA-templated transcription"/>
    <property type="evidence" value="ECO:0007669"/>
    <property type="project" value="TreeGrafter"/>
</dbReference>
<evidence type="ECO:0000313" key="6">
    <source>
        <dbReference type="EMBL" id="SDU43294.1"/>
    </source>
</evidence>
<reference evidence="7" key="1">
    <citation type="submission" date="2016-10" db="EMBL/GenBank/DDBJ databases">
        <authorList>
            <person name="Varghese N."/>
            <person name="Submissions S."/>
        </authorList>
    </citation>
    <scope>NUCLEOTIDE SEQUENCE [LARGE SCALE GENOMIC DNA]</scope>
    <source>
        <strain evidence="7">DSM 3384</strain>
    </source>
</reference>
<dbReference type="InterPro" id="IPR050707">
    <property type="entry name" value="HTH_MetabolicPath_Reg"/>
</dbReference>
<sequence length="260" mass="29364">MGQDIKKLNSIEKALEIMLTFQDVKPSWGIRELSTKLEFSPATVQRILQVLKSYEFVKQDPKTRQYFIGNIFYKFLECLNSSNNLTRIGRRFMEELAVGTLETTHLNVIKGNLRICIDTIESPKELKAGMRIGNQSPLYAGASAKCLLTFSSKDFQNNYFQTINMEPITEFTIIRQNKLRKELDKIKEQGYGISLGERTPGLGSLSAPVFDYRGQILASLSLAIPEIRFKQEDHLSNCIDILTSAAKSFSNEMGLGAGKF</sequence>
<dbReference type="InterPro" id="IPR036388">
    <property type="entry name" value="WH-like_DNA-bd_sf"/>
</dbReference>
<dbReference type="InterPro" id="IPR014757">
    <property type="entry name" value="Tscrpt_reg_IclR_C"/>
</dbReference>
<dbReference type="Pfam" id="PF09339">
    <property type="entry name" value="HTH_IclR"/>
    <property type="match status" value="1"/>
</dbReference>
<protein>
    <submittedName>
        <fullName evidence="6">Transcriptional regulator, IclR family</fullName>
    </submittedName>
</protein>
<dbReference type="SMART" id="SM00346">
    <property type="entry name" value="HTH_ICLR"/>
    <property type="match status" value="1"/>
</dbReference>
<dbReference type="PROSITE" id="PS51077">
    <property type="entry name" value="HTH_ICLR"/>
    <property type="match status" value="1"/>
</dbReference>
<dbReference type="InterPro" id="IPR005471">
    <property type="entry name" value="Tscrpt_reg_IclR_N"/>
</dbReference>
<evidence type="ECO:0000256" key="1">
    <source>
        <dbReference type="ARBA" id="ARBA00023015"/>
    </source>
</evidence>
<dbReference type="PANTHER" id="PTHR30136">
    <property type="entry name" value="HELIX-TURN-HELIX TRANSCRIPTIONAL REGULATOR, ICLR FAMILY"/>
    <property type="match status" value="1"/>
</dbReference>
<dbReference type="SUPFAM" id="SSF46785">
    <property type="entry name" value="Winged helix' DNA-binding domain"/>
    <property type="match status" value="1"/>
</dbReference>
<dbReference type="AlphaFoldDB" id="A0A1H2IGU8"/>
<dbReference type="PROSITE" id="PS51078">
    <property type="entry name" value="ICLR_ED"/>
    <property type="match status" value="1"/>
</dbReference>
<evidence type="ECO:0000259" key="4">
    <source>
        <dbReference type="PROSITE" id="PS51077"/>
    </source>
</evidence>
<dbReference type="Pfam" id="PF01614">
    <property type="entry name" value="IclR_C"/>
    <property type="match status" value="1"/>
</dbReference>
<dbReference type="GO" id="GO:0003700">
    <property type="term" value="F:DNA-binding transcription factor activity"/>
    <property type="evidence" value="ECO:0007669"/>
    <property type="project" value="TreeGrafter"/>
</dbReference>
<dbReference type="Gene3D" id="3.30.450.40">
    <property type="match status" value="1"/>
</dbReference>
<gene>
    <name evidence="6" type="ORF">SAMN04487931_108177</name>
</gene>
<keyword evidence="7" id="KW-1185">Reference proteome</keyword>
<feature type="domain" description="IclR-ED" evidence="5">
    <location>
        <begin position="71"/>
        <end position="255"/>
    </location>
</feature>
<dbReference type="RefSeq" id="WP_092235552.1">
    <property type="nucleotide sequence ID" value="NZ_FNLL01000008.1"/>
</dbReference>
<dbReference type="Gene3D" id="1.10.10.10">
    <property type="entry name" value="Winged helix-like DNA-binding domain superfamily/Winged helix DNA-binding domain"/>
    <property type="match status" value="1"/>
</dbReference>
<dbReference type="SUPFAM" id="SSF55781">
    <property type="entry name" value="GAF domain-like"/>
    <property type="match status" value="1"/>
</dbReference>
<feature type="domain" description="HTH iclR-type" evidence="4">
    <location>
        <begin position="8"/>
        <end position="70"/>
    </location>
</feature>
<keyword evidence="3" id="KW-0804">Transcription</keyword>
<dbReference type="Proteomes" id="UP000199608">
    <property type="component" value="Unassembled WGS sequence"/>
</dbReference>
<evidence type="ECO:0000256" key="2">
    <source>
        <dbReference type="ARBA" id="ARBA00023125"/>
    </source>
</evidence>
<organism evidence="6 7">
    <name type="scientific">Desulfobacula phenolica</name>
    <dbReference type="NCBI Taxonomy" id="90732"/>
    <lineage>
        <taxon>Bacteria</taxon>
        <taxon>Pseudomonadati</taxon>
        <taxon>Thermodesulfobacteriota</taxon>
        <taxon>Desulfobacteria</taxon>
        <taxon>Desulfobacterales</taxon>
        <taxon>Desulfobacteraceae</taxon>
        <taxon>Desulfobacula</taxon>
    </lineage>
</organism>